<dbReference type="Pfam" id="PF00271">
    <property type="entry name" value="Helicase_C"/>
    <property type="match status" value="1"/>
</dbReference>
<evidence type="ECO:0000313" key="3">
    <source>
        <dbReference type="EMBL" id="QIB27313.1"/>
    </source>
</evidence>
<gene>
    <name evidence="3" type="ORF">G3A45_08430</name>
</gene>
<dbReference type="Gene3D" id="3.40.50.300">
    <property type="entry name" value="P-loop containing nucleotide triphosphate hydrolases"/>
    <property type="match status" value="1"/>
</dbReference>
<dbReference type="Proteomes" id="UP000464452">
    <property type="component" value="Chromosome"/>
</dbReference>
<proteinExistence type="predicted"/>
<dbReference type="KEGG" id="cazo:G3A45_08430"/>
<evidence type="ECO:0000313" key="4">
    <source>
        <dbReference type="Proteomes" id="UP000464452"/>
    </source>
</evidence>
<dbReference type="SUPFAM" id="SSF52540">
    <property type="entry name" value="P-loop containing nucleoside triphosphate hydrolases"/>
    <property type="match status" value="1"/>
</dbReference>
<sequence length="101" mass="11482">MIKEFESKKGFNVLILSPRASGVGLNIVGANHVIHYTREWNPAIEKQATDRVYRIGQEKDVFVYYPICTSSLGVTVEERLDGLLEDKKKLFKDVIISVDKL</sequence>
<keyword evidence="3" id="KW-0067">ATP-binding</keyword>
<dbReference type="GO" id="GO:0004386">
    <property type="term" value="F:helicase activity"/>
    <property type="evidence" value="ECO:0007669"/>
    <property type="project" value="UniProtKB-KW"/>
</dbReference>
<name>A0A6P1YEV6_9FIRM</name>
<organism evidence="3 4">
    <name type="scientific">Caloranaerobacter azorensis</name>
    <dbReference type="NCBI Taxonomy" id="116090"/>
    <lineage>
        <taxon>Bacteria</taxon>
        <taxon>Bacillati</taxon>
        <taxon>Bacillota</taxon>
        <taxon>Tissierellia</taxon>
        <taxon>Tissierellales</taxon>
        <taxon>Thermohalobacteraceae</taxon>
        <taxon>Caloranaerobacter</taxon>
    </lineage>
</organism>
<dbReference type="CDD" id="cd18793">
    <property type="entry name" value="SF2_C_SNF"/>
    <property type="match status" value="1"/>
</dbReference>
<dbReference type="PROSITE" id="PS51194">
    <property type="entry name" value="HELICASE_CTER"/>
    <property type="match status" value="1"/>
</dbReference>
<accession>A0A6P1YEV6</accession>
<keyword evidence="1" id="KW-0378">Hydrolase</keyword>
<keyword evidence="3" id="KW-0547">Nucleotide-binding</keyword>
<dbReference type="AlphaFoldDB" id="A0A6P1YEV6"/>
<evidence type="ECO:0000256" key="1">
    <source>
        <dbReference type="ARBA" id="ARBA00022801"/>
    </source>
</evidence>
<dbReference type="EMBL" id="CP048617">
    <property type="protein sequence ID" value="QIB27313.1"/>
    <property type="molecule type" value="Genomic_DNA"/>
</dbReference>
<feature type="domain" description="Helicase C-terminal" evidence="2">
    <location>
        <begin position="1"/>
        <end position="95"/>
    </location>
</feature>
<dbReference type="InterPro" id="IPR001650">
    <property type="entry name" value="Helicase_C-like"/>
</dbReference>
<protein>
    <submittedName>
        <fullName evidence="3">SWF/SNF helicase family protein</fullName>
    </submittedName>
</protein>
<dbReference type="GO" id="GO:0016787">
    <property type="term" value="F:hydrolase activity"/>
    <property type="evidence" value="ECO:0007669"/>
    <property type="project" value="UniProtKB-KW"/>
</dbReference>
<evidence type="ECO:0000259" key="2">
    <source>
        <dbReference type="PROSITE" id="PS51194"/>
    </source>
</evidence>
<dbReference type="InterPro" id="IPR049730">
    <property type="entry name" value="SNF2/RAD54-like_C"/>
</dbReference>
<dbReference type="InterPro" id="IPR027417">
    <property type="entry name" value="P-loop_NTPase"/>
</dbReference>
<keyword evidence="3" id="KW-0347">Helicase</keyword>
<dbReference type="PANTHER" id="PTHR10799">
    <property type="entry name" value="SNF2/RAD54 HELICASE FAMILY"/>
    <property type="match status" value="1"/>
</dbReference>
<reference evidence="3 4" key="1">
    <citation type="submission" date="2020-02" db="EMBL/GenBank/DDBJ databases">
        <title>Thermophilic hydrogen producing bacteria, Caloranaerobacter azorensis.</title>
        <authorList>
            <person name="Baek K."/>
        </authorList>
    </citation>
    <scope>NUCLEOTIDE SEQUENCE [LARGE SCALE GENOMIC DNA]</scope>
    <source>
        <strain evidence="3 4">T3-1</strain>
    </source>
</reference>